<dbReference type="AlphaFoldDB" id="A0A7U7QUW0"/>
<accession>A0A7U7QUW0</accession>
<organism evidence="1 2">
    <name type="scientific">Listeria monocytogenes</name>
    <dbReference type="NCBI Taxonomy" id="1639"/>
    <lineage>
        <taxon>Bacteria</taxon>
        <taxon>Bacillati</taxon>
        <taxon>Bacillota</taxon>
        <taxon>Bacilli</taxon>
        <taxon>Bacillales</taxon>
        <taxon>Listeriaceae</taxon>
        <taxon>Listeria</taxon>
    </lineage>
</organism>
<dbReference type="RefSeq" id="WP_097295971.1">
    <property type="nucleotide sequence ID" value="NZ_NYMV01000004.1"/>
</dbReference>
<name>A0A7U7QUW0_LISMN</name>
<sequence>MNWKEEIQKVDDDLHEAYEHINDVIFRCGLEQNEREEINKIRIGIAKTIGILTDEKIKLENERAE</sequence>
<dbReference type="Proteomes" id="UP000525850">
    <property type="component" value="Unassembled WGS sequence"/>
</dbReference>
<evidence type="ECO:0000313" key="1">
    <source>
        <dbReference type="EMBL" id="EAG2516360.1"/>
    </source>
</evidence>
<protein>
    <submittedName>
        <fullName evidence="1">Uncharacterized protein</fullName>
    </submittedName>
</protein>
<gene>
    <name evidence="1" type="ORF">B1N52_14475</name>
</gene>
<comment type="caution">
    <text evidence="1">The sequence shown here is derived from an EMBL/GenBank/DDBJ whole genome shotgun (WGS) entry which is preliminary data.</text>
</comment>
<reference evidence="1 2" key="1">
    <citation type="submission" date="2018-06" db="EMBL/GenBank/DDBJ databases">
        <authorList>
            <consortium name="GenomeTrakr: Next Generation Sequencing Network for Food Pathogen Tracability"/>
        </authorList>
    </citation>
    <scope>NUCLEOTIDE SEQUENCE [LARGE SCALE GENOMIC DNA]</scope>
    <source>
        <strain evidence="1 2">FDA960927-006-004</strain>
    </source>
</reference>
<evidence type="ECO:0000313" key="2">
    <source>
        <dbReference type="Proteomes" id="UP000525850"/>
    </source>
</evidence>
<proteinExistence type="predicted"/>
<dbReference type="EMBL" id="AABBAW010000010">
    <property type="protein sequence ID" value="EAG2516360.1"/>
    <property type="molecule type" value="Genomic_DNA"/>
</dbReference>